<feature type="compositionally biased region" description="Polar residues" evidence="1">
    <location>
        <begin position="397"/>
        <end position="406"/>
    </location>
</feature>
<dbReference type="VEuPathDB" id="VectorBase:MDOMA2_015766"/>
<dbReference type="GeneID" id="101900437"/>
<feature type="compositionally biased region" description="Low complexity" evidence="1">
    <location>
        <begin position="354"/>
        <end position="368"/>
    </location>
</feature>
<feature type="region of interest" description="Disordered" evidence="1">
    <location>
        <begin position="1"/>
        <end position="43"/>
    </location>
</feature>
<sequence length="708" mass="77356">MDKFYVKPKRGLKAAQTPGGSLVATSRKSPDVNPATVSSRPTGVGKFYSKIRHTIEDNLTPKISGKLYKAGKHSKSMTALSSLDSSMGKYTLTNKNSQPLETKAEAKEFRAKAAKTVSLSTTSPSDNTPSISSYFAQRPSSYVESDEDETQLSLNLVKTSLEDEIFEELEKVAHDESKLNAVLKTFDKIVFDYNDPLLQATSSDKVLDEKKPLEDTLNIGLTTAEEPMQTLTNPTPDKASSDKTSTNEELPGPQPPNPNPKQTDCRHHTDTQKLQKSSSCLSLTRRKLYQSPDSPCLRQMQHNFIQQQKRKSTSVWELTNSTKIPILKTLPLQKRSKSFSYLNTSSPFHSGEETSAIGSAKSAKAATAEQEDSGLKTSAVTKRMNRTAKYVNVRPSVRSSDTSLNGTAVRVGKDTQAKRGTGEQNSAVPKRTNSNSSLSTRKNISAGSSAAPITPPRRSRTSDELLDKCLEKGQQILRKVESLNTQQRPKCSAVSSNNKSVVRIKSSGGGKNSTLRRKRFQPKLNYANEDKISPPSLESCKIIPPDFTANANKHAELLVNVVQVSSALRPLPQRQVSTDSGIATVSAINYLDSVPSPLSLKTKEIESSCSDSDDSGHISNENMEVTNNHQPSNASSITSLNDDSAVVGKDDGDGDYTVGGDSPRQLLITTNQRVCTTCRIAQVESVQVIRTHVEIFPNFTKEVTIRLQ</sequence>
<reference evidence="3" key="1">
    <citation type="submission" date="2025-08" db="UniProtKB">
        <authorList>
            <consortium name="RefSeq"/>
        </authorList>
    </citation>
    <scope>IDENTIFICATION</scope>
    <source>
        <strain evidence="3">Aabys</strain>
        <tissue evidence="3">Whole body</tissue>
    </source>
</reference>
<feature type="region of interest" description="Disordered" evidence="1">
    <location>
        <begin position="114"/>
        <end position="133"/>
    </location>
</feature>
<feature type="compositionally biased region" description="Polar residues" evidence="1">
    <location>
        <begin position="117"/>
        <end position="133"/>
    </location>
</feature>
<evidence type="ECO:0000313" key="3">
    <source>
        <dbReference type="RefSeq" id="XP_005186516.2"/>
    </source>
</evidence>
<keyword evidence="2" id="KW-1185">Reference proteome</keyword>
<accession>A0A9J7CWA0</accession>
<feature type="compositionally biased region" description="Basic residues" evidence="1">
    <location>
        <begin position="1"/>
        <end position="12"/>
    </location>
</feature>
<dbReference type="Proteomes" id="UP001652621">
    <property type="component" value="Unplaced"/>
</dbReference>
<dbReference type="eggNOG" id="ENOG502TCYK">
    <property type="taxonomic scope" value="Eukaryota"/>
</dbReference>
<protein>
    <submittedName>
        <fullName evidence="3">Uncharacterized protein LOC101900437</fullName>
    </submittedName>
</protein>
<feature type="region of interest" description="Disordered" evidence="1">
    <location>
        <begin position="346"/>
        <end position="463"/>
    </location>
</feature>
<evidence type="ECO:0000313" key="2">
    <source>
        <dbReference type="Proteomes" id="UP001652621"/>
    </source>
</evidence>
<feature type="region of interest" description="Disordered" evidence="1">
    <location>
        <begin position="220"/>
        <end position="279"/>
    </location>
</feature>
<feature type="compositionally biased region" description="Basic and acidic residues" evidence="1">
    <location>
        <begin position="263"/>
        <end position="273"/>
    </location>
</feature>
<feature type="compositionally biased region" description="Polar residues" evidence="1">
    <location>
        <begin position="422"/>
        <end position="448"/>
    </location>
</feature>
<dbReference type="RefSeq" id="XP_005186516.2">
    <property type="nucleotide sequence ID" value="XM_005186459.4"/>
</dbReference>
<feature type="compositionally biased region" description="Basic and acidic residues" evidence="1">
    <location>
        <begin position="411"/>
        <end position="421"/>
    </location>
</feature>
<evidence type="ECO:0000256" key="1">
    <source>
        <dbReference type="SAM" id="MobiDB-lite"/>
    </source>
</evidence>
<dbReference type="VEuPathDB" id="VectorBase:MDOA001093"/>
<dbReference type="OrthoDB" id="2914378at2759"/>
<gene>
    <name evidence="3" type="primary">LOC101900437</name>
</gene>
<name>A0A9J7CWA0_MUSDO</name>
<feature type="region of interest" description="Disordered" evidence="1">
    <location>
        <begin position="602"/>
        <end position="663"/>
    </location>
</feature>
<organism evidence="2 3">
    <name type="scientific">Musca domestica</name>
    <name type="common">House fly</name>
    <dbReference type="NCBI Taxonomy" id="7370"/>
    <lineage>
        <taxon>Eukaryota</taxon>
        <taxon>Metazoa</taxon>
        <taxon>Ecdysozoa</taxon>
        <taxon>Arthropoda</taxon>
        <taxon>Hexapoda</taxon>
        <taxon>Insecta</taxon>
        <taxon>Pterygota</taxon>
        <taxon>Neoptera</taxon>
        <taxon>Endopterygota</taxon>
        <taxon>Diptera</taxon>
        <taxon>Brachycera</taxon>
        <taxon>Muscomorpha</taxon>
        <taxon>Muscoidea</taxon>
        <taxon>Muscidae</taxon>
        <taxon>Musca</taxon>
    </lineage>
</organism>
<feature type="compositionally biased region" description="Polar residues" evidence="1">
    <location>
        <begin position="617"/>
        <end position="641"/>
    </location>
</feature>
<proteinExistence type="predicted"/>